<feature type="domain" description="Copine C-terminal" evidence="1">
    <location>
        <begin position="37"/>
        <end position="94"/>
    </location>
</feature>
<dbReference type="Gramene" id="RZC49679">
    <property type="protein sequence ID" value="RZC49679"/>
    <property type="gene ID" value="C5167_018111"/>
</dbReference>
<evidence type="ECO:0000259" key="1">
    <source>
        <dbReference type="Pfam" id="PF07002"/>
    </source>
</evidence>
<proteinExistence type="predicted"/>
<keyword evidence="3" id="KW-1185">Reference proteome</keyword>
<gene>
    <name evidence="2" type="ORF">C5167_018111</name>
</gene>
<sequence length="100" mass="11511">MKRQLMRMYVVHILISKIMQRYRGSTRVLYRTCSSSSLSCRRRYHVLLIIAYGRVIKGSETELGQLSLQEQETVDARIKARCSEYPLSINLVGVVTDTGK</sequence>
<reference evidence="2 3" key="1">
    <citation type="journal article" date="2018" name="Science">
        <title>The opium poppy genome and morphinan production.</title>
        <authorList>
            <person name="Guo L."/>
            <person name="Winzer T."/>
            <person name="Yang X."/>
            <person name="Li Y."/>
            <person name="Ning Z."/>
            <person name="He Z."/>
            <person name="Teodor R."/>
            <person name="Lu Y."/>
            <person name="Bowser T.A."/>
            <person name="Graham I.A."/>
            <person name="Ye K."/>
        </authorList>
    </citation>
    <scope>NUCLEOTIDE SEQUENCE [LARGE SCALE GENOMIC DNA]</scope>
    <source>
        <strain evidence="3">cv. HN1</strain>
        <tissue evidence="2">Leaves</tissue>
    </source>
</reference>
<dbReference type="Pfam" id="PF07002">
    <property type="entry name" value="Copine"/>
    <property type="match status" value="1"/>
</dbReference>
<evidence type="ECO:0000313" key="3">
    <source>
        <dbReference type="Proteomes" id="UP000316621"/>
    </source>
</evidence>
<dbReference type="GO" id="GO:0005634">
    <property type="term" value="C:nucleus"/>
    <property type="evidence" value="ECO:0007669"/>
    <property type="project" value="TreeGrafter"/>
</dbReference>
<protein>
    <recommendedName>
        <fullName evidence="1">Copine C-terminal domain-containing protein</fullName>
    </recommendedName>
</protein>
<dbReference type="InterPro" id="IPR052079">
    <property type="entry name" value="E3_ligase/Copine_domain"/>
</dbReference>
<dbReference type="GO" id="GO:0004842">
    <property type="term" value="F:ubiquitin-protein transferase activity"/>
    <property type="evidence" value="ECO:0007669"/>
    <property type="project" value="TreeGrafter"/>
</dbReference>
<accession>A0A4Y7IQA4</accession>
<organism evidence="2 3">
    <name type="scientific">Papaver somniferum</name>
    <name type="common">Opium poppy</name>
    <dbReference type="NCBI Taxonomy" id="3469"/>
    <lineage>
        <taxon>Eukaryota</taxon>
        <taxon>Viridiplantae</taxon>
        <taxon>Streptophyta</taxon>
        <taxon>Embryophyta</taxon>
        <taxon>Tracheophyta</taxon>
        <taxon>Spermatophyta</taxon>
        <taxon>Magnoliopsida</taxon>
        <taxon>Ranunculales</taxon>
        <taxon>Papaveraceae</taxon>
        <taxon>Papaveroideae</taxon>
        <taxon>Papaver</taxon>
    </lineage>
</organism>
<dbReference type="AlphaFoldDB" id="A0A4Y7IQA4"/>
<dbReference type="PANTHER" id="PTHR45751:SF29">
    <property type="entry name" value="E3 UBIQUITIN-PROTEIN LIGASE RGLG2"/>
    <property type="match status" value="1"/>
</dbReference>
<dbReference type="Proteomes" id="UP000316621">
    <property type="component" value="Chromosome 2"/>
</dbReference>
<evidence type="ECO:0000313" key="2">
    <source>
        <dbReference type="EMBL" id="RZC49679.1"/>
    </source>
</evidence>
<dbReference type="GO" id="GO:0016567">
    <property type="term" value="P:protein ubiquitination"/>
    <property type="evidence" value="ECO:0007669"/>
    <property type="project" value="TreeGrafter"/>
</dbReference>
<dbReference type="PANTHER" id="PTHR45751">
    <property type="entry name" value="COPINE FAMILY PROTEIN 1"/>
    <property type="match status" value="1"/>
</dbReference>
<dbReference type="InterPro" id="IPR010734">
    <property type="entry name" value="Copine_C"/>
</dbReference>
<name>A0A4Y7IQA4_PAPSO</name>
<dbReference type="EMBL" id="CM010716">
    <property type="protein sequence ID" value="RZC49679.1"/>
    <property type="molecule type" value="Genomic_DNA"/>
</dbReference>